<feature type="domain" description="ABC transporter" evidence="6">
    <location>
        <begin position="24"/>
        <end position="267"/>
    </location>
</feature>
<accession>A0A917DFS3</accession>
<dbReference type="InterPro" id="IPR027417">
    <property type="entry name" value="P-loop_NTPase"/>
</dbReference>
<protein>
    <submittedName>
        <fullName evidence="7">ABC transporter ATP-binding protein</fullName>
    </submittedName>
</protein>
<evidence type="ECO:0000313" key="8">
    <source>
        <dbReference type="Proteomes" id="UP000613160"/>
    </source>
</evidence>
<keyword evidence="3" id="KW-0813">Transport</keyword>
<keyword evidence="4" id="KW-0547">Nucleotide-binding</keyword>
<dbReference type="GO" id="GO:0016887">
    <property type="term" value="F:ATP hydrolysis activity"/>
    <property type="evidence" value="ECO:0007669"/>
    <property type="project" value="InterPro"/>
</dbReference>
<evidence type="ECO:0000313" key="7">
    <source>
        <dbReference type="EMBL" id="GGD33525.1"/>
    </source>
</evidence>
<dbReference type="Gene3D" id="3.40.50.300">
    <property type="entry name" value="P-loop containing nucleotide triphosphate hydrolases"/>
    <property type="match status" value="1"/>
</dbReference>
<sequence>MSAPITVSSTAADTTRAAMGEPLLVVENLQTHFPMKRGTVRAVDDVSFTVRRGSIVGLVGESGSGKTTVGRSVLRLVEPTGGSVMFDGEDLLALSDKAMRTYRRKLQIIFQDPFSSLNPRMRVGAILAEALDTHGLAKGAARQPRIAELLTRVGLAPEHAGRFPHEFSGGQRQRIGIARALAVEPELIVADEPVSALDVSVQAQILNLLQALQKEFGLTMLFVAHDLSVVEYLCDEVVVMYLGKIMERGPSRAVYGRPRHPYTKALIATAPVPDPTLERQRIILKGDIPSPLDPPSGCVFRTRCPHAIPACAETLPPTEAVGPDHFVACIRQEELAAAGLL</sequence>
<keyword evidence="8" id="KW-1185">Reference proteome</keyword>
<dbReference type="InterPro" id="IPR003439">
    <property type="entry name" value="ABC_transporter-like_ATP-bd"/>
</dbReference>
<dbReference type="SUPFAM" id="SSF52540">
    <property type="entry name" value="P-loop containing nucleoside triphosphate hydrolases"/>
    <property type="match status" value="1"/>
</dbReference>
<dbReference type="InterPro" id="IPR013563">
    <property type="entry name" value="Oligopep_ABC_C"/>
</dbReference>
<dbReference type="NCBIfam" id="TIGR01727">
    <property type="entry name" value="oligo_HPY"/>
    <property type="match status" value="1"/>
</dbReference>
<organism evidence="7 8">
    <name type="scientific">Aureimonas glaciei</name>
    <dbReference type="NCBI Taxonomy" id="1776957"/>
    <lineage>
        <taxon>Bacteria</taxon>
        <taxon>Pseudomonadati</taxon>
        <taxon>Pseudomonadota</taxon>
        <taxon>Alphaproteobacteria</taxon>
        <taxon>Hyphomicrobiales</taxon>
        <taxon>Aurantimonadaceae</taxon>
        <taxon>Aureimonas</taxon>
    </lineage>
</organism>
<name>A0A917DFS3_9HYPH</name>
<dbReference type="Pfam" id="PF08352">
    <property type="entry name" value="oligo_HPY"/>
    <property type="match status" value="1"/>
</dbReference>
<evidence type="ECO:0000259" key="6">
    <source>
        <dbReference type="PROSITE" id="PS50893"/>
    </source>
</evidence>
<dbReference type="EMBL" id="BMJJ01000011">
    <property type="protein sequence ID" value="GGD33525.1"/>
    <property type="molecule type" value="Genomic_DNA"/>
</dbReference>
<comment type="subcellular location">
    <subcellularLocation>
        <location evidence="1">Cell inner membrane</location>
        <topology evidence="1">Peripheral membrane protein</topology>
    </subcellularLocation>
</comment>
<dbReference type="GO" id="GO:0015833">
    <property type="term" value="P:peptide transport"/>
    <property type="evidence" value="ECO:0007669"/>
    <property type="project" value="InterPro"/>
</dbReference>
<comment type="similarity">
    <text evidence="2">Belongs to the ABC transporter superfamily.</text>
</comment>
<proteinExistence type="inferred from homology"/>
<dbReference type="SMART" id="SM00382">
    <property type="entry name" value="AAA"/>
    <property type="match status" value="1"/>
</dbReference>
<dbReference type="Proteomes" id="UP000613160">
    <property type="component" value="Unassembled WGS sequence"/>
</dbReference>
<dbReference type="PANTHER" id="PTHR43776">
    <property type="entry name" value="TRANSPORT ATP-BINDING PROTEIN"/>
    <property type="match status" value="1"/>
</dbReference>
<reference evidence="7" key="2">
    <citation type="submission" date="2020-09" db="EMBL/GenBank/DDBJ databases">
        <authorList>
            <person name="Sun Q."/>
            <person name="Zhou Y."/>
        </authorList>
    </citation>
    <scope>NUCLEOTIDE SEQUENCE</scope>
    <source>
        <strain evidence="7">CGMCC 1.15493</strain>
    </source>
</reference>
<evidence type="ECO:0000256" key="2">
    <source>
        <dbReference type="ARBA" id="ARBA00005417"/>
    </source>
</evidence>
<dbReference type="GO" id="GO:0005524">
    <property type="term" value="F:ATP binding"/>
    <property type="evidence" value="ECO:0007669"/>
    <property type="project" value="UniProtKB-KW"/>
</dbReference>
<dbReference type="CDD" id="cd03257">
    <property type="entry name" value="ABC_NikE_OppD_transporters"/>
    <property type="match status" value="1"/>
</dbReference>
<dbReference type="PANTHER" id="PTHR43776:SF7">
    <property type="entry name" value="D,D-DIPEPTIDE TRANSPORT ATP-BINDING PROTEIN DDPF-RELATED"/>
    <property type="match status" value="1"/>
</dbReference>
<dbReference type="Pfam" id="PF00005">
    <property type="entry name" value="ABC_tran"/>
    <property type="match status" value="1"/>
</dbReference>
<dbReference type="PROSITE" id="PS00211">
    <property type="entry name" value="ABC_TRANSPORTER_1"/>
    <property type="match status" value="1"/>
</dbReference>
<dbReference type="InterPro" id="IPR017871">
    <property type="entry name" value="ABC_transporter-like_CS"/>
</dbReference>
<dbReference type="InterPro" id="IPR003593">
    <property type="entry name" value="AAA+_ATPase"/>
</dbReference>
<dbReference type="PROSITE" id="PS50893">
    <property type="entry name" value="ABC_TRANSPORTER_2"/>
    <property type="match status" value="1"/>
</dbReference>
<gene>
    <name evidence="7" type="ORF">GCM10011335_40630</name>
</gene>
<dbReference type="GO" id="GO:0005886">
    <property type="term" value="C:plasma membrane"/>
    <property type="evidence" value="ECO:0007669"/>
    <property type="project" value="UniProtKB-SubCell"/>
</dbReference>
<dbReference type="InterPro" id="IPR050319">
    <property type="entry name" value="ABC_transp_ATP-bind"/>
</dbReference>
<dbReference type="GO" id="GO:0055085">
    <property type="term" value="P:transmembrane transport"/>
    <property type="evidence" value="ECO:0007669"/>
    <property type="project" value="UniProtKB-ARBA"/>
</dbReference>
<evidence type="ECO:0000256" key="5">
    <source>
        <dbReference type="ARBA" id="ARBA00022840"/>
    </source>
</evidence>
<comment type="caution">
    <text evidence="7">The sequence shown here is derived from an EMBL/GenBank/DDBJ whole genome shotgun (WGS) entry which is preliminary data.</text>
</comment>
<evidence type="ECO:0000256" key="3">
    <source>
        <dbReference type="ARBA" id="ARBA00022448"/>
    </source>
</evidence>
<keyword evidence="5 7" id="KW-0067">ATP-binding</keyword>
<dbReference type="AlphaFoldDB" id="A0A917DFS3"/>
<evidence type="ECO:0000256" key="4">
    <source>
        <dbReference type="ARBA" id="ARBA00022741"/>
    </source>
</evidence>
<reference evidence="7" key="1">
    <citation type="journal article" date="2014" name="Int. J. Syst. Evol. Microbiol.">
        <title>Complete genome sequence of Corynebacterium casei LMG S-19264T (=DSM 44701T), isolated from a smear-ripened cheese.</title>
        <authorList>
            <consortium name="US DOE Joint Genome Institute (JGI-PGF)"/>
            <person name="Walter F."/>
            <person name="Albersmeier A."/>
            <person name="Kalinowski J."/>
            <person name="Ruckert C."/>
        </authorList>
    </citation>
    <scope>NUCLEOTIDE SEQUENCE</scope>
    <source>
        <strain evidence="7">CGMCC 1.15493</strain>
    </source>
</reference>
<evidence type="ECO:0000256" key="1">
    <source>
        <dbReference type="ARBA" id="ARBA00004417"/>
    </source>
</evidence>
<dbReference type="FunFam" id="3.40.50.300:FF:000016">
    <property type="entry name" value="Oligopeptide ABC transporter ATP-binding component"/>
    <property type="match status" value="1"/>
</dbReference>